<dbReference type="RefSeq" id="WP_343871709.1">
    <property type="nucleotide sequence ID" value="NZ_BAAAIX010000001.1"/>
</dbReference>
<name>A0ABW4RQQ2_9ACTN</name>
<dbReference type="EMBL" id="JBHUFZ010000001">
    <property type="protein sequence ID" value="MFD1888641.1"/>
    <property type="molecule type" value="Genomic_DNA"/>
</dbReference>
<evidence type="ECO:0000313" key="1">
    <source>
        <dbReference type="EMBL" id="MFD1888641.1"/>
    </source>
</evidence>
<proteinExistence type="predicted"/>
<evidence type="ECO:0000313" key="2">
    <source>
        <dbReference type="Proteomes" id="UP001597326"/>
    </source>
</evidence>
<dbReference type="Proteomes" id="UP001597326">
    <property type="component" value="Unassembled WGS sequence"/>
</dbReference>
<protein>
    <recommendedName>
        <fullName evidence="3">XRE family transcriptional regulator</fullName>
    </recommendedName>
</protein>
<gene>
    <name evidence="1" type="ORF">ACFSCS_00360</name>
</gene>
<sequence length="300" mass="33730">MTQHAPNEFAQVLTRAVQHRNLTLERLSSRLKAQGTPVSIATLSYWQSGRSLPTRARSLKALEHLETILEVRPGHLVSALPGDSFRRWDPKGVLPLQEKVQLILDDMGLDLNRHMRTLQLHDSLHLNADRTLQVQTSRHLVRAEDDELVHVPAVFSQFDPDDGTPLLSSGHGCVIGQMKVVEEDQLVAGELVFPRSLNRGDLHLYEYQVLWQYDRPGDSAARSLPAAAEFLVLDARFDGEPPAQAAYFYAPCQNTPREEWVRRELEPSPHLQVALADAPAGLHHLTWRMAGQPPTRAEDL</sequence>
<keyword evidence="2" id="KW-1185">Reference proteome</keyword>
<accession>A0ABW4RQQ2</accession>
<evidence type="ECO:0008006" key="3">
    <source>
        <dbReference type="Google" id="ProtNLM"/>
    </source>
</evidence>
<comment type="caution">
    <text evidence="1">The sequence shown here is derived from an EMBL/GenBank/DDBJ whole genome shotgun (WGS) entry which is preliminary data.</text>
</comment>
<reference evidence="2" key="1">
    <citation type="journal article" date="2019" name="Int. J. Syst. Evol. Microbiol.">
        <title>The Global Catalogue of Microorganisms (GCM) 10K type strain sequencing project: providing services to taxonomists for standard genome sequencing and annotation.</title>
        <authorList>
            <consortium name="The Broad Institute Genomics Platform"/>
            <consortium name="The Broad Institute Genome Sequencing Center for Infectious Disease"/>
            <person name="Wu L."/>
            <person name="Ma J."/>
        </authorList>
    </citation>
    <scope>NUCLEOTIDE SEQUENCE [LARGE SCALE GENOMIC DNA]</scope>
    <source>
        <strain evidence="2">CAIM 431</strain>
    </source>
</reference>
<organism evidence="1 2">
    <name type="scientific">Luteococcus peritonei</name>
    <dbReference type="NCBI Taxonomy" id="88874"/>
    <lineage>
        <taxon>Bacteria</taxon>
        <taxon>Bacillati</taxon>
        <taxon>Actinomycetota</taxon>
        <taxon>Actinomycetes</taxon>
        <taxon>Propionibacteriales</taxon>
        <taxon>Propionibacteriaceae</taxon>
        <taxon>Luteococcus</taxon>
    </lineage>
</organism>